<keyword evidence="1" id="KW-0175">Coiled coil</keyword>
<feature type="coiled-coil region" evidence="1">
    <location>
        <begin position="129"/>
        <end position="367"/>
    </location>
</feature>
<protein>
    <submittedName>
        <fullName evidence="3">Mitochondrial ATP synthase D chain-related protein</fullName>
    </submittedName>
</protein>
<accession>A0A4Y1RQ36</accession>
<sequence>MIEENANSKKSDPDSGLPVRSGFHSVAGEQEAEHFVSLKMEDDKKKKKKNKKKKNKQVETTDNVPVSGNDQVSKDAADDGRLDDVPVTGNGQVPEAVADVCSDAMQDEDANGNRHESNGTECSLAESEKQHWLQREATLEETIKQLQKETDLHIQKEATLEDAIKQLRNENDSHIQKEATLEDFIKQLRHENDSHIQKEADQQKEIVQLQSEKDSWLQKEVGLEEKIGRLVDEKATLDSKESSLQEKIKHLERDRDTWILKEDSFKEMVAILNDDVAKLRAQVLELEQSRDNVVQENQQLMENSSSLQLQIKNLESVSSTPSSDELPKHALEREDLNSQVEAACALVEKLMAENAELVEKVNELHVELDRRSATVELTSTKTSNITIAPPETASVIDPMSRSNEDMSTSDQKLDSPEVAPIKQEMPSNGSEDSQHVAFVPELPLSDEISEIVQIPLDENEVRNLELSVETDKNAAVPLIDAPLIGAPFRLMSFVARYVSGADLVNQAPTNSSQ</sequence>
<feature type="compositionally biased region" description="Basic and acidic residues" evidence="2">
    <location>
        <begin position="72"/>
        <end position="84"/>
    </location>
</feature>
<feature type="compositionally biased region" description="Basic and acidic residues" evidence="2">
    <location>
        <begin position="1"/>
        <end position="13"/>
    </location>
</feature>
<evidence type="ECO:0000256" key="1">
    <source>
        <dbReference type="SAM" id="Coils"/>
    </source>
</evidence>
<evidence type="ECO:0000313" key="3">
    <source>
        <dbReference type="EMBL" id="BBH06380.1"/>
    </source>
</evidence>
<organism evidence="3">
    <name type="scientific">Prunus dulcis</name>
    <name type="common">Almond</name>
    <name type="synonym">Amygdalus dulcis</name>
    <dbReference type="NCBI Taxonomy" id="3755"/>
    <lineage>
        <taxon>Eukaryota</taxon>
        <taxon>Viridiplantae</taxon>
        <taxon>Streptophyta</taxon>
        <taxon>Embryophyta</taxon>
        <taxon>Tracheophyta</taxon>
        <taxon>Spermatophyta</taxon>
        <taxon>Magnoliopsida</taxon>
        <taxon>eudicotyledons</taxon>
        <taxon>Gunneridae</taxon>
        <taxon>Pentapetalae</taxon>
        <taxon>rosids</taxon>
        <taxon>fabids</taxon>
        <taxon>Rosales</taxon>
        <taxon>Rosaceae</taxon>
        <taxon>Amygdaloideae</taxon>
        <taxon>Amygdaleae</taxon>
        <taxon>Prunus</taxon>
    </lineage>
</organism>
<proteinExistence type="predicted"/>
<feature type="compositionally biased region" description="Basic and acidic residues" evidence="2">
    <location>
        <begin position="31"/>
        <end position="44"/>
    </location>
</feature>
<name>A0A4Y1RQ36_PRUDU</name>
<feature type="region of interest" description="Disordered" evidence="2">
    <location>
        <begin position="395"/>
        <end position="417"/>
    </location>
</feature>
<feature type="region of interest" description="Disordered" evidence="2">
    <location>
        <begin position="1"/>
        <end position="124"/>
    </location>
</feature>
<evidence type="ECO:0000256" key="2">
    <source>
        <dbReference type="SAM" id="MobiDB-lite"/>
    </source>
</evidence>
<reference evidence="3" key="1">
    <citation type="journal article" date="2019" name="Science">
        <title>Mutation of a bHLH transcription factor allowed almond domestication.</title>
        <authorList>
            <person name="Sanchez-Perez R."/>
            <person name="Pavan S."/>
            <person name="Mazzeo R."/>
            <person name="Moldovan C."/>
            <person name="Aiese Cigliano R."/>
            <person name="Del Cueto J."/>
            <person name="Ricciardi F."/>
            <person name="Lotti C."/>
            <person name="Ricciardi L."/>
            <person name="Dicenta F."/>
            <person name="Lopez-Marques R.L."/>
            <person name="Lindberg Moller B."/>
        </authorList>
    </citation>
    <scope>NUCLEOTIDE SEQUENCE</scope>
</reference>
<feature type="compositionally biased region" description="Polar residues" evidence="2">
    <location>
        <begin position="58"/>
        <end position="71"/>
    </location>
</feature>
<dbReference type="EMBL" id="AP019302">
    <property type="protein sequence ID" value="BBH06380.1"/>
    <property type="molecule type" value="Genomic_DNA"/>
</dbReference>
<feature type="compositionally biased region" description="Basic residues" evidence="2">
    <location>
        <begin position="45"/>
        <end position="55"/>
    </location>
</feature>
<gene>
    <name evidence="3" type="ORF">Prudu_018022</name>
</gene>
<dbReference type="AlphaFoldDB" id="A0A4Y1RQ36"/>